<organism evidence="2">
    <name type="scientific">Arundo donax</name>
    <name type="common">Giant reed</name>
    <name type="synonym">Donax arundinaceus</name>
    <dbReference type="NCBI Taxonomy" id="35708"/>
    <lineage>
        <taxon>Eukaryota</taxon>
        <taxon>Viridiplantae</taxon>
        <taxon>Streptophyta</taxon>
        <taxon>Embryophyta</taxon>
        <taxon>Tracheophyta</taxon>
        <taxon>Spermatophyta</taxon>
        <taxon>Magnoliopsida</taxon>
        <taxon>Liliopsida</taxon>
        <taxon>Poales</taxon>
        <taxon>Poaceae</taxon>
        <taxon>PACMAD clade</taxon>
        <taxon>Arundinoideae</taxon>
        <taxon>Arundineae</taxon>
        <taxon>Arundo</taxon>
    </lineage>
</organism>
<name>A0A0A9H0E4_ARUDO</name>
<reference evidence="2" key="1">
    <citation type="submission" date="2014-09" db="EMBL/GenBank/DDBJ databases">
        <authorList>
            <person name="Magalhaes I.L.F."/>
            <person name="Oliveira U."/>
            <person name="Santos F.R."/>
            <person name="Vidigal T.H.D.A."/>
            <person name="Brescovit A.D."/>
            <person name="Santos A.J."/>
        </authorList>
    </citation>
    <scope>NUCLEOTIDE SEQUENCE</scope>
    <source>
        <tissue evidence="2">Shoot tissue taken approximately 20 cm above the soil surface</tissue>
    </source>
</reference>
<dbReference type="EMBL" id="GBRH01168637">
    <property type="protein sequence ID" value="JAE29259.1"/>
    <property type="molecule type" value="Transcribed_RNA"/>
</dbReference>
<sequence length="53" mass="6073">MQKENNICASLAFRRTVRRHAGKCRKRATDLRPPTTRYNSSLTIPGRTREADA</sequence>
<evidence type="ECO:0000313" key="2">
    <source>
        <dbReference type="EMBL" id="JAE29259.1"/>
    </source>
</evidence>
<dbReference type="AlphaFoldDB" id="A0A0A9H0E4"/>
<reference evidence="2" key="2">
    <citation type="journal article" date="2015" name="Data Brief">
        <title>Shoot transcriptome of the giant reed, Arundo donax.</title>
        <authorList>
            <person name="Barrero R.A."/>
            <person name="Guerrero F.D."/>
            <person name="Moolhuijzen P."/>
            <person name="Goolsby J.A."/>
            <person name="Tidwell J."/>
            <person name="Bellgard S.E."/>
            <person name="Bellgard M.I."/>
        </authorList>
    </citation>
    <scope>NUCLEOTIDE SEQUENCE</scope>
    <source>
        <tissue evidence="2">Shoot tissue taken approximately 20 cm above the soil surface</tissue>
    </source>
</reference>
<proteinExistence type="predicted"/>
<feature type="region of interest" description="Disordered" evidence="1">
    <location>
        <begin position="24"/>
        <end position="53"/>
    </location>
</feature>
<protein>
    <submittedName>
        <fullName evidence="2">Uncharacterized protein</fullName>
    </submittedName>
</protein>
<evidence type="ECO:0000256" key="1">
    <source>
        <dbReference type="SAM" id="MobiDB-lite"/>
    </source>
</evidence>
<accession>A0A0A9H0E4</accession>